<dbReference type="HOGENOM" id="CLU_000604_1_2_2"/>
<dbReference type="PATRIC" id="fig|1434108.4.peg.1995"/>
<dbReference type="Pfam" id="PF00005">
    <property type="entry name" value="ABC_tran"/>
    <property type="match status" value="1"/>
</dbReference>
<dbReference type="InterPro" id="IPR017871">
    <property type="entry name" value="ABC_transporter-like_CS"/>
</dbReference>
<dbReference type="GO" id="GO:0005524">
    <property type="term" value="F:ATP binding"/>
    <property type="evidence" value="ECO:0007669"/>
    <property type="project" value="UniProtKB-KW"/>
</dbReference>
<dbReference type="SUPFAM" id="SSF52540">
    <property type="entry name" value="P-loop containing nucleoside triphosphate hydrolases"/>
    <property type="match status" value="1"/>
</dbReference>
<keyword evidence="4 6" id="KW-0067">ATP-binding</keyword>
<reference evidence="6 7" key="1">
    <citation type="submission" date="2014-07" db="EMBL/GenBank/DDBJ databases">
        <title>Methanogenic archaea and the global carbon cycle.</title>
        <authorList>
            <person name="Henriksen J.R."/>
            <person name="Luke J."/>
            <person name="Reinhart S."/>
            <person name="Benedict M.N."/>
            <person name="Youngblut N.D."/>
            <person name="Metcalf M.E."/>
            <person name="Whitaker R.J."/>
            <person name="Metcalf W.W."/>
        </authorList>
    </citation>
    <scope>NUCLEOTIDE SEQUENCE [LARGE SCALE GENOMIC DNA]</scope>
    <source>
        <strain evidence="6 7">MS</strain>
    </source>
</reference>
<dbReference type="STRING" id="1434108.MSBRM_1593"/>
<dbReference type="InterPro" id="IPR003439">
    <property type="entry name" value="ABC_transporter-like_ATP-bd"/>
</dbReference>
<evidence type="ECO:0000256" key="2">
    <source>
        <dbReference type="ARBA" id="ARBA00022448"/>
    </source>
</evidence>
<dbReference type="EMBL" id="CP009528">
    <property type="protein sequence ID" value="AKB54591.1"/>
    <property type="molecule type" value="Genomic_DNA"/>
</dbReference>
<keyword evidence="3" id="KW-0547">Nucleotide-binding</keyword>
<keyword evidence="2" id="KW-0813">Transport</keyword>
<dbReference type="SMART" id="SM00382">
    <property type="entry name" value="AAA"/>
    <property type="match status" value="1"/>
</dbReference>
<evidence type="ECO:0000313" key="7">
    <source>
        <dbReference type="Proteomes" id="UP000033033"/>
    </source>
</evidence>
<proteinExistence type="inferred from homology"/>
<dbReference type="InterPro" id="IPR027417">
    <property type="entry name" value="P-loop_NTPase"/>
</dbReference>
<organism evidence="6 7">
    <name type="scientific">Methanosarcina barkeri MS</name>
    <dbReference type="NCBI Taxonomy" id="1434108"/>
    <lineage>
        <taxon>Archaea</taxon>
        <taxon>Methanobacteriati</taxon>
        <taxon>Methanobacteriota</taxon>
        <taxon>Stenosarchaea group</taxon>
        <taxon>Methanomicrobia</taxon>
        <taxon>Methanosarcinales</taxon>
        <taxon>Methanosarcinaceae</taxon>
        <taxon>Methanosarcina</taxon>
    </lineage>
</organism>
<dbReference type="PROSITE" id="PS50893">
    <property type="entry name" value="ABC_TRANSPORTER_2"/>
    <property type="match status" value="1"/>
</dbReference>
<evidence type="ECO:0000259" key="5">
    <source>
        <dbReference type="PROSITE" id="PS50893"/>
    </source>
</evidence>
<gene>
    <name evidence="6" type="ORF">MSBRM_1593</name>
</gene>
<protein>
    <submittedName>
        <fullName evidence="6">ABC transporter ATP-binding protein</fullName>
    </submittedName>
</protein>
<comment type="similarity">
    <text evidence="1">Belongs to the ABC transporter superfamily.</text>
</comment>
<sequence>MSGNRNVSIYLIWRVGEKIMEIEIKDLSKAYRPEKPVLSGINLEFRPPSIVGLIGPNGAGKTTFMKILVRQILASTGSIKIDGTDISKSENDLKNHLGYLPQEFGLYEELTVYQFLDYMALLKGLGLEKEKRIKNCIEKTGLSEKKNSRIRTLSGGQKQRVGIAQALLNDPELLIVDEPTVGLDPAERVRFRNLLAENANHRLVLLSTHIIEDVESICNRLIVLYRGEILFDGNPVELIKKAAGHVGVLDSDCEAGPDIETDCIVTSRLITETGAQYRIVGDKLPSGIKPVIPSLEDAYMYLITQSG</sequence>
<feature type="domain" description="ABC transporter" evidence="5">
    <location>
        <begin position="22"/>
        <end position="251"/>
    </location>
</feature>
<accession>A0A0E3LND7</accession>
<dbReference type="PROSITE" id="PS00211">
    <property type="entry name" value="ABC_TRANSPORTER_1"/>
    <property type="match status" value="1"/>
</dbReference>
<evidence type="ECO:0000256" key="1">
    <source>
        <dbReference type="ARBA" id="ARBA00005417"/>
    </source>
</evidence>
<evidence type="ECO:0000256" key="4">
    <source>
        <dbReference type="ARBA" id="ARBA00022840"/>
    </source>
</evidence>
<dbReference type="PANTHER" id="PTHR43335">
    <property type="entry name" value="ABC TRANSPORTER, ATP-BINDING PROTEIN"/>
    <property type="match status" value="1"/>
</dbReference>
<name>A0A0E3LND7_METBA</name>
<dbReference type="InterPro" id="IPR003593">
    <property type="entry name" value="AAA+_ATPase"/>
</dbReference>
<dbReference type="AlphaFoldDB" id="A0A0E3LND7"/>
<evidence type="ECO:0000313" key="6">
    <source>
        <dbReference type="EMBL" id="AKB54591.1"/>
    </source>
</evidence>
<dbReference type="KEGG" id="mby:MSBRM_1593"/>
<dbReference type="PANTHER" id="PTHR43335:SF2">
    <property type="entry name" value="ABC TRANSPORTER, ATP-BINDING PROTEIN"/>
    <property type="match status" value="1"/>
</dbReference>
<keyword evidence="7" id="KW-1185">Reference proteome</keyword>
<dbReference type="GO" id="GO:0016887">
    <property type="term" value="F:ATP hydrolysis activity"/>
    <property type="evidence" value="ECO:0007669"/>
    <property type="project" value="InterPro"/>
</dbReference>
<evidence type="ECO:0000256" key="3">
    <source>
        <dbReference type="ARBA" id="ARBA00022741"/>
    </source>
</evidence>
<dbReference type="Gene3D" id="3.40.50.300">
    <property type="entry name" value="P-loop containing nucleotide triphosphate hydrolases"/>
    <property type="match status" value="1"/>
</dbReference>
<dbReference type="Proteomes" id="UP000033033">
    <property type="component" value="Chromosome"/>
</dbReference>